<dbReference type="RefSeq" id="WP_153791632.1">
    <property type="nucleotide sequence ID" value="NZ_CP045915.1"/>
</dbReference>
<accession>A0A5Q2TQK0</accession>
<gene>
    <name evidence="1" type="ORF">GI584_14375</name>
</gene>
<dbReference type="EMBL" id="CP045915">
    <property type="protein sequence ID" value="QGH35158.1"/>
    <property type="molecule type" value="Genomic_DNA"/>
</dbReference>
<keyword evidence="2" id="KW-1185">Reference proteome</keyword>
<proteinExistence type="predicted"/>
<evidence type="ECO:0000313" key="1">
    <source>
        <dbReference type="EMBL" id="QGH35158.1"/>
    </source>
</evidence>
<name>A0A5Q2TQK0_9BACI</name>
<dbReference type="AlphaFoldDB" id="A0A5Q2TQK0"/>
<organism evidence="1 2">
    <name type="scientific">Gracilibacillus salitolerans</name>
    <dbReference type="NCBI Taxonomy" id="2663022"/>
    <lineage>
        <taxon>Bacteria</taxon>
        <taxon>Bacillati</taxon>
        <taxon>Bacillota</taxon>
        <taxon>Bacilli</taxon>
        <taxon>Bacillales</taxon>
        <taxon>Bacillaceae</taxon>
        <taxon>Gracilibacillus</taxon>
    </lineage>
</organism>
<dbReference type="Proteomes" id="UP000339690">
    <property type="component" value="Chromosome"/>
</dbReference>
<dbReference type="KEGG" id="grc:GI584_14375"/>
<evidence type="ECO:0000313" key="2">
    <source>
        <dbReference type="Proteomes" id="UP000339690"/>
    </source>
</evidence>
<protein>
    <submittedName>
        <fullName evidence="1">Uncharacterized protein</fullName>
    </submittedName>
</protein>
<reference evidence="1 2" key="1">
    <citation type="submission" date="2019-11" db="EMBL/GenBank/DDBJ databases">
        <title>Gracilibacillus salitolerans sp. nov., a moderate halophile isolated from a saline soil in northwest China.</title>
        <authorList>
            <person name="Gan L."/>
        </authorList>
    </citation>
    <scope>NUCLEOTIDE SEQUENCE [LARGE SCALE GENOMIC DNA]</scope>
    <source>
        <strain evidence="1 2">SCU50</strain>
    </source>
</reference>
<sequence>MVKTIEENIDENLLEFRRYQLQLKRIADEDIVKRINVLAKRLIFIGCLASLMYKREHGGVYRQKLAGGGTKYERTI</sequence>